<keyword evidence="5" id="KW-0472">Membrane</keyword>
<evidence type="ECO:0000259" key="8">
    <source>
        <dbReference type="Pfam" id="PF07715"/>
    </source>
</evidence>
<dbReference type="InterPro" id="IPR012910">
    <property type="entry name" value="Plug_dom"/>
</dbReference>
<feature type="domain" description="TonB-dependent transporter Oar-like beta-barrel" evidence="9">
    <location>
        <begin position="237"/>
        <end position="307"/>
    </location>
</feature>
<keyword evidence="11" id="KW-1185">Reference proteome</keyword>
<evidence type="ECO:0000313" key="10">
    <source>
        <dbReference type="EMBL" id="MCO6025155.1"/>
    </source>
</evidence>
<comment type="caution">
    <text evidence="10">The sequence shown here is derived from an EMBL/GenBank/DDBJ whole genome shotgun (WGS) entry which is preliminary data.</text>
</comment>
<proteinExistence type="predicted"/>
<keyword evidence="7" id="KW-0732">Signal</keyword>
<keyword evidence="2" id="KW-0813">Transport</keyword>
<evidence type="ECO:0000256" key="4">
    <source>
        <dbReference type="ARBA" id="ARBA00022692"/>
    </source>
</evidence>
<evidence type="ECO:0000256" key="1">
    <source>
        <dbReference type="ARBA" id="ARBA00004571"/>
    </source>
</evidence>
<keyword evidence="6" id="KW-0998">Cell outer membrane</keyword>
<dbReference type="Pfam" id="PF07715">
    <property type="entry name" value="Plug"/>
    <property type="match status" value="1"/>
</dbReference>
<reference evidence="10 11" key="1">
    <citation type="submission" date="2022-06" db="EMBL/GenBank/DDBJ databases">
        <title>A taxonomic note on the genus Prevotella: Description of four novel genera and emended description of the genera Hallella and Xylanibacter.</title>
        <authorList>
            <person name="Hitch T.C.A."/>
        </authorList>
    </citation>
    <scope>NUCLEOTIDE SEQUENCE [LARGE SCALE GENOMIC DNA]</scope>
    <source>
        <strain evidence="10 11">DSM 100619</strain>
    </source>
</reference>
<evidence type="ECO:0000256" key="2">
    <source>
        <dbReference type="ARBA" id="ARBA00022448"/>
    </source>
</evidence>
<organism evidence="10 11">
    <name type="scientific">Segatella cerevisiae</name>
    <dbReference type="NCBI Taxonomy" id="2053716"/>
    <lineage>
        <taxon>Bacteria</taxon>
        <taxon>Pseudomonadati</taxon>
        <taxon>Bacteroidota</taxon>
        <taxon>Bacteroidia</taxon>
        <taxon>Bacteroidales</taxon>
        <taxon>Prevotellaceae</taxon>
        <taxon>Segatella</taxon>
    </lineage>
</organism>
<dbReference type="PANTHER" id="PTHR30069:SF46">
    <property type="entry name" value="OAR PROTEIN"/>
    <property type="match status" value="1"/>
</dbReference>
<keyword evidence="4" id="KW-0812">Transmembrane</keyword>
<dbReference type="Proteomes" id="UP001204015">
    <property type="component" value="Unassembled WGS sequence"/>
</dbReference>
<dbReference type="InterPro" id="IPR036942">
    <property type="entry name" value="Beta-barrel_TonB_sf"/>
</dbReference>
<dbReference type="InterPro" id="IPR057601">
    <property type="entry name" value="Oar-like_b-barrel"/>
</dbReference>
<dbReference type="PANTHER" id="PTHR30069">
    <property type="entry name" value="TONB-DEPENDENT OUTER MEMBRANE RECEPTOR"/>
    <property type="match status" value="1"/>
</dbReference>
<keyword evidence="3" id="KW-1134">Transmembrane beta strand</keyword>
<dbReference type="InterPro" id="IPR039426">
    <property type="entry name" value="TonB-dep_rcpt-like"/>
</dbReference>
<sequence>MQKRLHFLVALLLLFSATVMAQVTTSSLNGKVVANGENVVGAVVTAIHEPSGTRYTATTNADGRYTIQGMRVGGPYTVTIDYIGYKKETRKNINLALGDPSVLNVDLKEDAQTIGEVTVTGQMGKGGYGASSNFSQRQIENAPTIDRNIYDVAKLSPLVNSNKFGGISIAGTNNRYNSFQIDGMVANDVFGLSSTGTNGGQTSANPISMDAIEQIQVVAAPFDIRQSGFTGGAINAITKSGTNKLTGTAFGYYTDENMYSRWSQYYDKKQKLTDETTQTYGFTLGGPIIKDKLFFFTSLEYKKHSYPASFYAGADGYFMTTATAEAMAKRYYDVTGIQESYAPRDINREGTSVLGRLDWNINDANHFSFRYQGNFSYDDNFAIGAKTFYFNGSGYRMKDKTHSFVGELTSHINDKLYNELRAGVTFVRDNRSTADSGPTIYINSSPSVNLGTEYSSGVNSLNQDIWTLEDNLSIYAGNHTFTLGTHNEYYNMKNGFIQAANGEYVYSSVDAFLNDENPSSFVYKYSDPDITGTREWQAPFKAGLFGIYAQDKWDMNTRFQLTYGLRVDAPFYFNHPSWNTTFNKTVDWAQAYNVSVGRRPATMLMASPRAGFRWYLDDSHSSLIRGGAGIFNGRAPFVWIENAWANTGIEMKGGTLYTNASSGTLAPKFGQYGNGDPMDALNSDKANAATPDIVTVDHKFRFPQAFRTDLAWEQKLPFGIKMTLEALYSRSLNAVWFENLALQPNGTVYAIPGVKNSATTYYNSNRSSQLSDGSGAYSVNSVINLKNTNKGHSYSFSAQLEKSFDFGLDLLASYTYGHSYSVNDGTSSVASSNWGYYYNVDPNQKTVGYSMFDMPHKVMVQASYNTRRYGAGRWQTHVSLVYNGFSGQRYSLTMGDNTSASFNGDYRTGNSLLYIPTKDELAKMNFVDITDKTGKVTTSADDARSAFESWIENDKYAKDHRGQYARRNSNMAPWENHFDFHLSQDFFYLKDRGSKVSLVFDILNVGNLINKHWGEFYSSAYNENILQVQSVSFDKTTKVATPSYTFLGYTPTLSDYSSRWHMQVGLRVTF</sequence>
<comment type="subcellular location">
    <subcellularLocation>
        <location evidence="1">Cell outer membrane</location>
        <topology evidence="1">Multi-pass membrane protein</topology>
    </subcellularLocation>
</comment>
<name>A0ABT1BVP0_9BACT</name>
<dbReference type="EMBL" id="JAMXLY010000012">
    <property type="protein sequence ID" value="MCO6025155.1"/>
    <property type="molecule type" value="Genomic_DNA"/>
</dbReference>
<evidence type="ECO:0000259" key="9">
    <source>
        <dbReference type="Pfam" id="PF25183"/>
    </source>
</evidence>
<dbReference type="InterPro" id="IPR037066">
    <property type="entry name" value="Plug_dom_sf"/>
</dbReference>
<protein>
    <submittedName>
        <fullName evidence="10">Carboxypeptidase regulatory-like domain-containing protein</fullName>
    </submittedName>
</protein>
<dbReference type="InterPro" id="IPR008969">
    <property type="entry name" value="CarboxyPept-like_regulatory"/>
</dbReference>
<gene>
    <name evidence="10" type="ORF">NG821_04760</name>
</gene>
<dbReference type="Pfam" id="PF13620">
    <property type="entry name" value="CarboxypepD_reg"/>
    <property type="match status" value="1"/>
</dbReference>
<dbReference type="RefSeq" id="WP_252760515.1">
    <property type="nucleotide sequence ID" value="NZ_JAMXLY010000012.1"/>
</dbReference>
<dbReference type="Pfam" id="PF25183">
    <property type="entry name" value="OMP_b-brl_4"/>
    <property type="match status" value="2"/>
</dbReference>
<dbReference type="Gene3D" id="2.60.40.1120">
    <property type="entry name" value="Carboxypeptidase-like, regulatory domain"/>
    <property type="match status" value="1"/>
</dbReference>
<feature type="chain" id="PRO_5047214727" evidence="7">
    <location>
        <begin position="22"/>
        <end position="1070"/>
    </location>
</feature>
<evidence type="ECO:0000313" key="11">
    <source>
        <dbReference type="Proteomes" id="UP001204015"/>
    </source>
</evidence>
<dbReference type="Gene3D" id="2.40.170.20">
    <property type="entry name" value="TonB-dependent receptor, beta-barrel domain"/>
    <property type="match status" value="1"/>
</dbReference>
<feature type="signal peptide" evidence="7">
    <location>
        <begin position="1"/>
        <end position="21"/>
    </location>
</feature>
<dbReference type="SUPFAM" id="SSF56935">
    <property type="entry name" value="Porins"/>
    <property type="match status" value="1"/>
</dbReference>
<dbReference type="Gene3D" id="2.170.130.10">
    <property type="entry name" value="TonB-dependent receptor, plug domain"/>
    <property type="match status" value="1"/>
</dbReference>
<evidence type="ECO:0000256" key="5">
    <source>
        <dbReference type="ARBA" id="ARBA00023136"/>
    </source>
</evidence>
<evidence type="ECO:0000256" key="3">
    <source>
        <dbReference type="ARBA" id="ARBA00022452"/>
    </source>
</evidence>
<evidence type="ECO:0000256" key="7">
    <source>
        <dbReference type="SAM" id="SignalP"/>
    </source>
</evidence>
<feature type="domain" description="TonB-dependent receptor plug" evidence="8">
    <location>
        <begin position="130"/>
        <end position="227"/>
    </location>
</feature>
<feature type="domain" description="TonB-dependent transporter Oar-like beta-barrel" evidence="9">
    <location>
        <begin position="345"/>
        <end position="1010"/>
    </location>
</feature>
<evidence type="ECO:0000256" key="6">
    <source>
        <dbReference type="ARBA" id="ARBA00023237"/>
    </source>
</evidence>
<accession>A0ABT1BVP0</accession>
<dbReference type="SUPFAM" id="SSF49464">
    <property type="entry name" value="Carboxypeptidase regulatory domain-like"/>
    <property type="match status" value="1"/>
</dbReference>